<dbReference type="SFLD" id="SFLDS00003">
    <property type="entry name" value="Haloacid_Dehalogenase"/>
    <property type="match status" value="1"/>
</dbReference>
<dbReference type="Proteomes" id="UP000054078">
    <property type="component" value="Unassembled WGS sequence"/>
</dbReference>
<sequence length="282" mass="31026">MIKLVLSDMDNTLIPFGAPSVSPRTLEAIHDVINAGIHFGPDTGRDYVELMRFFHMDESCFMTGIMSNGKRVRVDGRDVWTYSIPHDWLQRVADALKPERGMFLVCFPLDTNLFNPAYVVGASEEEMNEYERLVHFNGGRVNDVPDIDFIAAAIACNGDEKRHSYCQQLVAKACPEVETIMSIPNWFDVLPHGINKASALDTILDAVGATRDEVVVFGDSGNDVEILKEVHYSVAVANATDEVKGICNFSCGASADEGVADALFEIARAARAHEVPAFLREG</sequence>
<dbReference type="PANTHER" id="PTHR10000:SF8">
    <property type="entry name" value="HAD SUPERFAMILY HYDROLASE-LIKE, TYPE 3"/>
    <property type="match status" value="1"/>
</dbReference>
<dbReference type="GO" id="GO:0005829">
    <property type="term" value="C:cytosol"/>
    <property type="evidence" value="ECO:0007669"/>
    <property type="project" value="TreeGrafter"/>
</dbReference>
<dbReference type="NCBIfam" id="TIGR01484">
    <property type="entry name" value="HAD-SF-IIB"/>
    <property type="match status" value="1"/>
</dbReference>
<dbReference type="AlphaFoldDB" id="A0A117J402"/>
<evidence type="ECO:0000313" key="2">
    <source>
        <dbReference type="Proteomes" id="UP000054078"/>
    </source>
</evidence>
<dbReference type="Gene3D" id="3.40.50.1000">
    <property type="entry name" value="HAD superfamily/HAD-like"/>
    <property type="match status" value="1"/>
</dbReference>
<dbReference type="InterPro" id="IPR006379">
    <property type="entry name" value="HAD-SF_hydro_IIB"/>
</dbReference>
<dbReference type="EMBL" id="LOJF01000010">
    <property type="protein sequence ID" value="KUH58152.1"/>
    <property type="molecule type" value="Genomic_DNA"/>
</dbReference>
<organism evidence="1 2">
    <name type="scientific">Tractidigestivibacter scatoligenes</name>
    <name type="common">Olsenella scatoligenes</name>
    <dbReference type="NCBI Taxonomy" id="1299998"/>
    <lineage>
        <taxon>Bacteria</taxon>
        <taxon>Bacillati</taxon>
        <taxon>Actinomycetota</taxon>
        <taxon>Coriobacteriia</taxon>
        <taxon>Coriobacteriales</taxon>
        <taxon>Atopobiaceae</taxon>
        <taxon>Tractidigestivibacter</taxon>
    </lineage>
</organism>
<dbReference type="GO" id="GO:0000287">
    <property type="term" value="F:magnesium ion binding"/>
    <property type="evidence" value="ECO:0007669"/>
    <property type="project" value="TreeGrafter"/>
</dbReference>
<dbReference type="Pfam" id="PF08282">
    <property type="entry name" value="Hydrolase_3"/>
    <property type="match status" value="1"/>
</dbReference>
<reference evidence="1 2" key="1">
    <citation type="submission" date="2015-12" db="EMBL/GenBank/DDBJ databases">
        <title>Draft Genome Sequence of Olsenella scatoligenes SK9K4T; a Producer of 3-Methylindole- (skatole) and 4-Methylphenol- (p-cresol) Isolated from Pig Feces.</title>
        <authorList>
            <person name="Li X."/>
            <person name="Borg B."/>
            <person name="Canibe N."/>
        </authorList>
    </citation>
    <scope>NUCLEOTIDE SEQUENCE [LARGE SCALE GENOMIC DNA]</scope>
    <source>
        <strain evidence="1 2">SK9K4</strain>
    </source>
</reference>
<dbReference type="PANTHER" id="PTHR10000">
    <property type="entry name" value="PHOSPHOSERINE PHOSPHATASE"/>
    <property type="match status" value="1"/>
</dbReference>
<dbReference type="SUPFAM" id="SSF56784">
    <property type="entry name" value="HAD-like"/>
    <property type="match status" value="1"/>
</dbReference>
<dbReference type="GO" id="GO:0016791">
    <property type="term" value="F:phosphatase activity"/>
    <property type="evidence" value="ECO:0007669"/>
    <property type="project" value="TreeGrafter"/>
</dbReference>
<name>A0A117J402_TRASO</name>
<dbReference type="Gene3D" id="3.30.1240.10">
    <property type="match status" value="1"/>
</dbReference>
<protein>
    <submittedName>
        <fullName evidence="1">Haloacid dehalogenase</fullName>
    </submittedName>
</protein>
<dbReference type="InterPro" id="IPR023214">
    <property type="entry name" value="HAD_sf"/>
</dbReference>
<proteinExistence type="predicted"/>
<dbReference type="OrthoDB" id="3186192at2"/>
<gene>
    <name evidence="1" type="ORF">AUL39_08025</name>
</gene>
<dbReference type="InterPro" id="IPR036412">
    <property type="entry name" value="HAD-like_sf"/>
</dbReference>
<accession>A0A117J402</accession>
<dbReference type="SFLD" id="SFLDG01140">
    <property type="entry name" value="C2.B:_Phosphomannomutase_and_P"/>
    <property type="match status" value="1"/>
</dbReference>
<evidence type="ECO:0000313" key="1">
    <source>
        <dbReference type="EMBL" id="KUH58152.1"/>
    </source>
</evidence>
<keyword evidence="2" id="KW-1185">Reference proteome</keyword>
<comment type="caution">
    <text evidence="1">The sequence shown here is derived from an EMBL/GenBank/DDBJ whole genome shotgun (WGS) entry which is preliminary data.</text>
</comment>
<dbReference type="RefSeq" id="WP_059055104.1">
    <property type="nucleotide sequence ID" value="NZ_LOJF01000010.1"/>
</dbReference>
<dbReference type="STRING" id="1299998.AUL39_08025"/>